<dbReference type="Proteomes" id="UP000280726">
    <property type="component" value="Unassembled WGS sequence"/>
</dbReference>
<dbReference type="Pfam" id="PF01261">
    <property type="entry name" value="AP_endonuc_2"/>
    <property type="match status" value="1"/>
</dbReference>
<dbReference type="InterPro" id="IPR050417">
    <property type="entry name" value="Sugar_Epim/Isomerase"/>
</dbReference>
<proteinExistence type="predicted"/>
<gene>
    <name evidence="4" type="ORF">EDD32_1481</name>
</gene>
<dbReference type="PANTHER" id="PTHR43489">
    <property type="entry name" value="ISOMERASE"/>
    <property type="match status" value="1"/>
</dbReference>
<evidence type="ECO:0000256" key="1">
    <source>
        <dbReference type="ARBA" id="ARBA00023235"/>
    </source>
</evidence>
<evidence type="ECO:0000256" key="2">
    <source>
        <dbReference type="ARBA" id="ARBA00023277"/>
    </source>
</evidence>
<dbReference type="RefSeq" id="WP_123916278.1">
    <property type="nucleotide sequence ID" value="NZ_RKRA01000001.1"/>
</dbReference>
<comment type="caution">
    <text evidence="4">The sequence shown here is derived from an EMBL/GenBank/DDBJ whole genome shotgun (WGS) entry which is preliminary data.</text>
</comment>
<dbReference type="Gene3D" id="3.20.20.150">
    <property type="entry name" value="Divalent-metal-dependent TIM barrel enzymes"/>
    <property type="match status" value="1"/>
</dbReference>
<evidence type="ECO:0000259" key="3">
    <source>
        <dbReference type="Pfam" id="PF01261"/>
    </source>
</evidence>
<dbReference type="SUPFAM" id="SSF51658">
    <property type="entry name" value="Xylose isomerase-like"/>
    <property type="match status" value="1"/>
</dbReference>
<dbReference type="EMBL" id="RKRA01000001">
    <property type="protein sequence ID" value="RPF27021.1"/>
    <property type="molecule type" value="Genomic_DNA"/>
</dbReference>
<reference evidence="4 5" key="1">
    <citation type="submission" date="2018-11" db="EMBL/GenBank/DDBJ databases">
        <title>Sequencing the genomes of 1000 actinobacteria strains.</title>
        <authorList>
            <person name="Klenk H.-P."/>
        </authorList>
    </citation>
    <scope>NUCLEOTIDE SEQUENCE [LARGE SCALE GENOMIC DNA]</scope>
    <source>
        <strain evidence="4 5">DSM 14418</strain>
    </source>
</reference>
<sequence>MRLCVQEQHLPGTGMAEKWAVASGWGFTGIELRGKGDHALAARLPELRRARDAGVVMPTVCVEMDHFVGDFDAGRREDAVVQLCSQLDVMAELGGTGVTTPASWGMFSTRLPPFVPPRTPEEDRAVLVDTLGRVAAHAERVGTTLLLEPLNRYEDHMVNRLDQGVAVVDAVGSRALRLTADTYHMNIEETDMVDALHRAAPYLGHVQLSDSNRLEPGAGHLDLAPLLAVLRADGYAGDLAVESRLSGAAAEVLPRAAALVRELW</sequence>
<dbReference type="AlphaFoldDB" id="A0A3N5A5I8"/>
<accession>A0A3N5A5I8</accession>
<keyword evidence="1 4" id="KW-0413">Isomerase</keyword>
<name>A0A3N5A5I8_9MICO</name>
<dbReference type="GO" id="GO:0016853">
    <property type="term" value="F:isomerase activity"/>
    <property type="evidence" value="ECO:0007669"/>
    <property type="project" value="UniProtKB-KW"/>
</dbReference>
<evidence type="ECO:0000313" key="5">
    <source>
        <dbReference type="Proteomes" id="UP000280726"/>
    </source>
</evidence>
<dbReference type="InterPro" id="IPR013022">
    <property type="entry name" value="Xyl_isomerase-like_TIM-brl"/>
</dbReference>
<keyword evidence="2" id="KW-0119">Carbohydrate metabolism</keyword>
<dbReference type="PANTHER" id="PTHR43489:SF7">
    <property type="entry name" value="3-DEHYDRO-D-GULOSIDE 4-EPIMERASE-RELATED"/>
    <property type="match status" value="1"/>
</dbReference>
<evidence type="ECO:0000313" key="4">
    <source>
        <dbReference type="EMBL" id="RPF27021.1"/>
    </source>
</evidence>
<dbReference type="InterPro" id="IPR036237">
    <property type="entry name" value="Xyl_isomerase-like_sf"/>
</dbReference>
<protein>
    <submittedName>
        <fullName evidence="4">Sugar phosphate isomerase/epimerase</fullName>
    </submittedName>
</protein>
<keyword evidence="5" id="KW-1185">Reference proteome</keyword>
<organism evidence="4 5">
    <name type="scientific">Georgenia muralis</name>
    <dbReference type="NCBI Taxonomy" id="154117"/>
    <lineage>
        <taxon>Bacteria</taxon>
        <taxon>Bacillati</taxon>
        <taxon>Actinomycetota</taxon>
        <taxon>Actinomycetes</taxon>
        <taxon>Micrococcales</taxon>
        <taxon>Bogoriellaceae</taxon>
        <taxon>Georgenia</taxon>
    </lineage>
</organism>
<dbReference type="OrthoDB" id="9801426at2"/>
<feature type="domain" description="Xylose isomerase-like TIM barrel" evidence="3">
    <location>
        <begin position="20"/>
        <end position="255"/>
    </location>
</feature>